<feature type="compositionally biased region" description="Gly residues" evidence="1">
    <location>
        <begin position="173"/>
        <end position="182"/>
    </location>
</feature>
<feature type="compositionally biased region" description="Low complexity" evidence="1">
    <location>
        <begin position="73"/>
        <end position="93"/>
    </location>
</feature>
<keyword evidence="3" id="KW-1185">Reference proteome</keyword>
<protein>
    <submittedName>
        <fullName evidence="2">Uncharacterized protein</fullName>
    </submittedName>
</protein>
<feature type="region of interest" description="Disordered" evidence="1">
    <location>
        <begin position="26"/>
        <end position="182"/>
    </location>
</feature>
<gene>
    <name evidence="2" type="ORF">MRATA1EN1_LOCUS14810</name>
</gene>
<name>A0ABN8YW75_RANTA</name>
<dbReference type="EMBL" id="OX459961">
    <property type="protein sequence ID" value="CAI9165848.1"/>
    <property type="molecule type" value="Genomic_DNA"/>
</dbReference>
<evidence type="ECO:0000313" key="3">
    <source>
        <dbReference type="Proteomes" id="UP001176941"/>
    </source>
</evidence>
<accession>A0ABN8YW75</accession>
<feature type="compositionally biased region" description="Basic residues" evidence="1">
    <location>
        <begin position="26"/>
        <end position="52"/>
    </location>
</feature>
<evidence type="ECO:0000313" key="2">
    <source>
        <dbReference type="EMBL" id="CAI9165848.1"/>
    </source>
</evidence>
<evidence type="ECO:0000256" key="1">
    <source>
        <dbReference type="SAM" id="MobiDB-lite"/>
    </source>
</evidence>
<organism evidence="2 3">
    <name type="scientific">Rangifer tarandus platyrhynchus</name>
    <name type="common">Svalbard reindeer</name>
    <dbReference type="NCBI Taxonomy" id="3082113"/>
    <lineage>
        <taxon>Eukaryota</taxon>
        <taxon>Metazoa</taxon>
        <taxon>Chordata</taxon>
        <taxon>Craniata</taxon>
        <taxon>Vertebrata</taxon>
        <taxon>Euteleostomi</taxon>
        <taxon>Mammalia</taxon>
        <taxon>Eutheria</taxon>
        <taxon>Laurasiatheria</taxon>
        <taxon>Artiodactyla</taxon>
        <taxon>Ruminantia</taxon>
        <taxon>Pecora</taxon>
        <taxon>Cervidae</taxon>
        <taxon>Odocoileinae</taxon>
        <taxon>Rangifer</taxon>
    </lineage>
</organism>
<proteinExistence type="predicted"/>
<feature type="compositionally biased region" description="Basic and acidic residues" evidence="1">
    <location>
        <begin position="147"/>
        <end position="158"/>
    </location>
</feature>
<feature type="compositionally biased region" description="Low complexity" evidence="1">
    <location>
        <begin position="162"/>
        <end position="172"/>
    </location>
</feature>
<sequence length="182" mass="19644">MSLLNRRAHKATAGCRALKDENTVLKKKRFRLRKGGLKGGRRRGRGKGRAARRAPPLPEDRRPHGAEQRKEALAAAAPGGRGRAAGAYLGLRGFPRGSVCPGRPPPRWPDRRDAGWPMSHGGGGPPELLPGQVRSRRRRKAGAGSFWREHEPGWDRGPGRGPRPVAARAGSVHRGGVGGRRA</sequence>
<dbReference type="Proteomes" id="UP001176941">
    <property type="component" value="Chromosome 25"/>
</dbReference>
<reference evidence="2" key="1">
    <citation type="submission" date="2023-04" db="EMBL/GenBank/DDBJ databases">
        <authorList>
            <consortium name="ELIXIR-Norway"/>
        </authorList>
    </citation>
    <scope>NUCLEOTIDE SEQUENCE [LARGE SCALE GENOMIC DNA]</scope>
</reference>
<feature type="compositionally biased region" description="Basic and acidic residues" evidence="1">
    <location>
        <begin position="58"/>
        <end position="72"/>
    </location>
</feature>